<organism evidence="2">
    <name type="scientific">Hexamita inflata</name>
    <dbReference type="NCBI Taxonomy" id="28002"/>
    <lineage>
        <taxon>Eukaryota</taxon>
        <taxon>Metamonada</taxon>
        <taxon>Diplomonadida</taxon>
        <taxon>Hexamitidae</taxon>
        <taxon>Hexamitinae</taxon>
        <taxon>Hexamita</taxon>
    </lineage>
</organism>
<feature type="region of interest" description="Disordered" evidence="1">
    <location>
        <begin position="36"/>
        <end position="127"/>
    </location>
</feature>
<accession>A0AA86PHL5</accession>
<dbReference type="EMBL" id="CATOUU010000630">
    <property type="protein sequence ID" value="CAI9936035.1"/>
    <property type="molecule type" value="Genomic_DNA"/>
</dbReference>
<sequence>MLTEIFFLSYIVELPHDWMLQPNTINTAISEHIPKERKQQRRYQPEVQPASGSAVLQEAVRAGPRSKRIRSRERVLAPNPGETPRRDGDRQAVGRKRKDRPRQEKTQTRQSGRCLKEASCQTRRKRSSSQSDQHYYITAIFENNNTEYHSLFQNISAQCFTSMSISSWCSFMYSMTLSCSFSWVHCMIGFRQIWSSRGCSKRSNSDLKILSLL</sequence>
<dbReference type="AlphaFoldDB" id="A0AA86PHL5"/>
<gene>
    <name evidence="2" type="ORF">HINF_LOCUS23680</name>
    <name evidence="3" type="ORF">HINF_LOCUS58371</name>
</gene>
<evidence type="ECO:0000313" key="3">
    <source>
        <dbReference type="EMBL" id="CAL6077486.1"/>
    </source>
</evidence>
<protein>
    <submittedName>
        <fullName evidence="3">Hypothetical_protein</fullName>
    </submittedName>
</protein>
<proteinExistence type="predicted"/>
<evidence type="ECO:0000256" key="1">
    <source>
        <dbReference type="SAM" id="MobiDB-lite"/>
    </source>
</evidence>
<reference evidence="3 4" key="2">
    <citation type="submission" date="2024-07" db="EMBL/GenBank/DDBJ databases">
        <authorList>
            <person name="Akdeniz Z."/>
        </authorList>
    </citation>
    <scope>NUCLEOTIDE SEQUENCE [LARGE SCALE GENOMIC DNA]</scope>
</reference>
<reference evidence="2" key="1">
    <citation type="submission" date="2023-06" db="EMBL/GenBank/DDBJ databases">
        <authorList>
            <person name="Kurt Z."/>
        </authorList>
    </citation>
    <scope>NUCLEOTIDE SEQUENCE</scope>
</reference>
<dbReference type="EMBL" id="CAXDID020000328">
    <property type="protein sequence ID" value="CAL6077486.1"/>
    <property type="molecule type" value="Genomic_DNA"/>
</dbReference>
<dbReference type="Proteomes" id="UP001642409">
    <property type="component" value="Unassembled WGS sequence"/>
</dbReference>
<evidence type="ECO:0000313" key="2">
    <source>
        <dbReference type="EMBL" id="CAI9936035.1"/>
    </source>
</evidence>
<keyword evidence="4" id="KW-1185">Reference proteome</keyword>
<comment type="caution">
    <text evidence="2">The sequence shown here is derived from an EMBL/GenBank/DDBJ whole genome shotgun (WGS) entry which is preliminary data.</text>
</comment>
<feature type="compositionally biased region" description="Basic and acidic residues" evidence="1">
    <location>
        <begin position="83"/>
        <end position="92"/>
    </location>
</feature>
<name>A0AA86PHL5_9EUKA</name>
<evidence type="ECO:0000313" key="4">
    <source>
        <dbReference type="Proteomes" id="UP001642409"/>
    </source>
</evidence>